<feature type="chain" id="PRO_5042218159" evidence="1">
    <location>
        <begin position="19"/>
        <end position="138"/>
    </location>
</feature>
<sequence length="138" mass="14338">MKSFSFTIAFSILSTASANDLFQRGLDCKGSGNNCQHSVGGTAGLKPPPSSRLADCSLLNRVIVIPSPVTDIATETVTFGTMFIPPFLPGGDKRSVEVEPTLNGGAVTVSPSGLPTYATYCPDAAKYFIACGCAGSRR</sequence>
<dbReference type="AlphaFoldDB" id="A0AAD9E9R8"/>
<dbReference type="Proteomes" id="UP001243330">
    <property type="component" value="Unassembled WGS sequence"/>
</dbReference>
<comment type="caution">
    <text evidence="2">The sequence shown here is derived from an EMBL/GenBank/DDBJ whole genome shotgun (WGS) entry which is preliminary data.</text>
</comment>
<keyword evidence="1" id="KW-0732">Signal</keyword>
<evidence type="ECO:0000256" key="1">
    <source>
        <dbReference type="SAM" id="SignalP"/>
    </source>
</evidence>
<proteinExistence type="predicted"/>
<feature type="signal peptide" evidence="1">
    <location>
        <begin position="1"/>
        <end position="18"/>
    </location>
</feature>
<gene>
    <name evidence="2" type="ORF">CCHR01_17217</name>
</gene>
<keyword evidence="3" id="KW-1185">Reference proteome</keyword>
<protein>
    <submittedName>
        <fullName evidence="2">Uncharacterized protein</fullName>
    </submittedName>
</protein>
<evidence type="ECO:0000313" key="2">
    <source>
        <dbReference type="EMBL" id="KAK1840168.1"/>
    </source>
</evidence>
<reference evidence="2" key="1">
    <citation type="submission" date="2023-01" db="EMBL/GenBank/DDBJ databases">
        <title>Colletotrichum chrysophilum M932 genome sequence.</title>
        <authorList>
            <person name="Baroncelli R."/>
        </authorList>
    </citation>
    <scope>NUCLEOTIDE SEQUENCE</scope>
    <source>
        <strain evidence="2">M932</strain>
    </source>
</reference>
<organism evidence="2 3">
    <name type="scientific">Colletotrichum chrysophilum</name>
    <dbReference type="NCBI Taxonomy" id="1836956"/>
    <lineage>
        <taxon>Eukaryota</taxon>
        <taxon>Fungi</taxon>
        <taxon>Dikarya</taxon>
        <taxon>Ascomycota</taxon>
        <taxon>Pezizomycotina</taxon>
        <taxon>Sordariomycetes</taxon>
        <taxon>Hypocreomycetidae</taxon>
        <taxon>Glomerellales</taxon>
        <taxon>Glomerellaceae</taxon>
        <taxon>Colletotrichum</taxon>
        <taxon>Colletotrichum gloeosporioides species complex</taxon>
    </lineage>
</organism>
<evidence type="ECO:0000313" key="3">
    <source>
        <dbReference type="Proteomes" id="UP001243330"/>
    </source>
</evidence>
<dbReference type="EMBL" id="JAQOWY010000588">
    <property type="protein sequence ID" value="KAK1840168.1"/>
    <property type="molecule type" value="Genomic_DNA"/>
</dbReference>
<accession>A0AAD9E9R8</accession>
<name>A0AAD9E9R8_9PEZI</name>